<protein>
    <submittedName>
        <fullName evidence="3">Alpha/beta fold hydrolase</fullName>
    </submittedName>
</protein>
<proteinExistence type="predicted"/>
<dbReference type="SUPFAM" id="SSF53474">
    <property type="entry name" value="alpha/beta-Hydrolases"/>
    <property type="match status" value="1"/>
</dbReference>
<keyword evidence="3" id="KW-0378">Hydrolase</keyword>
<feature type="domain" description="Alpha/beta hydrolase fold-5" evidence="2">
    <location>
        <begin position="70"/>
        <end position="232"/>
    </location>
</feature>
<comment type="caution">
    <text evidence="3">The sequence shown here is derived from an EMBL/GenBank/DDBJ whole genome shotgun (WGS) entry which is preliminary data.</text>
</comment>
<evidence type="ECO:0000313" key="4">
    <source>
        <dbReference type="Proteomes" id="UP000278746"/>
    </source>
</evidence>
<dbReference type="AlphaFoldDB" id="A0A3M7TMH3"/>
<keyword evidence="1" id="KW-1133">Transmembrane helix</keyword>
<organism evidence="3 4">
    <name type="scientific">Alteribacter keqinensis</name>
    <dbReference type="NCBI Taxonomy" id="2483800"/>
    <lineage>
        <taxon>Bacteria</taxon>
        <taxon>Bacillati</taxon>
        <taxon>Bacillota</taxon>
        <taxon>Bacilli</taxon>
        <taxon>Bacillales</taxon>
        <taxon>Bacillaceae</taxon>
        <taxon>Alteribacter</taxon>
    </lineage>
</organism>
<keyword evidence="1" id="KW-0812">Transmembrane</keyword>
<keyword evidence="4" id="KW-1185">Reference proteome</keyword>
<keyword evidence="1" id="KW-0472">Membrane</keyword>
<evidence type="ECO:0000259" key="2">
    <source>
        <dbReference type="Pfam" id="PF12695"/>
    </source>
</evidence>
<name>A0A3M7TMH3_9BACI</name>
<evidence type="ECO:0000313" key="3">
    <source>
        <dbReference type="EMBL" id="RNA66578.1"/>
    </source>
</evidence>
<dbReference type="InterPro" id="IPR029058">
    <property type="entry name" value="AB_hydrolase_fold"/>
</dbReference>
<feature type="transmembrane region" description="Helical" evidence="1">
    <location>
        <begin position="12"/>
        <end position="34"/>
    </location>
</feature>
<dbReference type="Pfam" id="PF12695">
    <property type="entry name" value="Abhydrolase_5"/>
    <property type="match status" value="1"/>
</dbReference>
<dbReference type="GO" id="GO:0016787">
    <property type="term" value="F:hydrolase activity"/>
    <property type="evidence" value="ECO:0007669"/>
    <property type="project" value="UniProtKB-KW"/>
</dbReference>
<accession>A0A3M7TMH3</accession>
<dbReference type="Gene3D" id="3.40.50.1820">
    <property type="entry name" value="alpha/beta hydrolase"/>
    <property type="match status" value="1"/>
</dbReference>
<dbReference type="OrthoDB" id="9780932at2"/>
<dbReference type="RefSeq" id="WP_122900162.1">
    <property type="nucleotide sequence ID" value="NZ_RHIB01000003.1"/>
</dbReference>
<dbReference type="Proteomes" id="UP000278746">
    <property type="component" value="Unassembled WGS sequence"/>
</dbReference>
<evidence type="ECO:0000256" key="1">
    <source>
        <dbReference type="SAM" id="Phobius"/>
    </source>
</evidence>
<reference evidence="3 4" key="1">
    <citation type="submission" date="2018-10" db="EMBL/GenBank/DDBJ databases">
        <title>Bacillus Keqinensis sp. nov., a moderately halophilic bacterium isolated from a saline-alkaline lake.</title>
        <authorList>
            <person name="Wang H."/>
        </authorList>
    </citation>
    <scope>NUCLEOTIDE SEQUENCE [LARGE SCALE GENOMIC DNA]</scope>
    <source>
        <strain evidence="3 4">KQ-3</strain>
    </source>
</reference>
<gene>
    <name evidence="3" type="ORF">EBO34_15265</name>
</gene>
<sequence>MNSKKKSVKKVLFYLALGFIFLIFAGITIVLIWASNGYEAEYEVRSYIEDEGNPDERTGLSFGSGDETTGVIVYPGGRVDHKAYSYLAYRLSEEGYFVYVPRMPLDLPVLNMNRAGAVMEKYPQVDNWYVAGHSLGGAMGAYYTANHPETVEGMIFLASYPGNDLTESGVPVLSVYGGLDGVSTPEEIMERDDRLPEETTYVEIPDGNHANFGWYGAQRGDLESPLTPQEQQDIVAEEIARWIEGR</sequence>
<dbReference type="EMBL" id="RHIB01000003">
    <property type="protein sequence ID" value="RNA66578.1"/>
    <property type="molecule type" value="Genomic_DNA"/>
</dbReference>
<dbReference type="InterPro" id="IPR029059">
    <property type="entry name" value="AB_hydrolase_5"/>
</dbReference>